<proteinExistence type="predicted"/>
<reference evidence="1 2" key="1">
    <citation type="submission" date="2018-07" db="EMBL/GenBank/DDBJ databases">
        <title>Whole genome sequence of Mycobacterium uberis.</title>
        <authorList>
            <person name="Benjak A."/>
        </authorList>
    </citation>
    <scope>NUCLEOTIDE SEQUENCE [LARGE SCALE GENOMIC DNA]</scope>
    <source>
        <strain evidence="1 2">Jura</strain>
    </source>
</reference>
<sequence length="82" mass="9728">MMITSVFLIQNSIRNDHNQWRKKMTVRWYDTLRFNNSEELSAQISQNFVRWKTRMQTSPDGPAHIDTESSVSYAELFLMVAE</sequence>
<keyword evidence="2" id="KW-1185">Reference proteome</keyword>
<gene>
    <name evidence="1" type="ORF">MUBE_00975</name>
</gene>
<name>A0A3E1HL45_9MYCO</name>
<organism evidence="1 2">
    <name type="scientific">Mycobacterium uberis</name>
    <dbReference type="NCBI Taxonomy" id="2162698"/>
    <lineage>
        <taxon>Bacteria</taxon>
        <taxon>Bacillati</taxon>
        <taxon>Actinomycetota</taxon>
        <taxon>Actinomycetes</taxon>
        <taxon>Mycobacteriales</taxon>
        <taxon>Mycobacteriaceae</taxon>
        <taxon>Mycobacterium</taxon>
    </lineage>
</organism>
<dbReference type="AlphaFoldDB" id="A0A3E1HL45"/>
<accession>A0A3E1HL45</accession>
<protein>
    <submittedName>
        <fullName evidence="1">Uncharacterized protein</fullName>
    </submittedName>
</protein>
<evidence type="ECO:0000313" key="1">
    <source>
        <dbReference type="EMBL" id="RFD27221.1"/>
    </source>
</evidence>
<dbReference type="EMBL" id="QAYL01000001">
    <property type="protein sequence ID" value="RFD27221.1"/>
    <property type="molecule type" value="Genomic_DNA"/>
</dbReference>
<comment type="caution">
    <text evidence="1">The sequence shown here is derived from an EMBL/GenBank/DDBJ whole genome shotgun (WGS) entry which is preliminary data.</text>
</comment>
<evidence type="ECO:0000313" key="2">
    <source>
        <dbReference type="Proteomes" id="UP000258522"/>
    </source>
</evidence>
<dbReference type="Proteomes" id="UP000258522">
    <property type="component" value="Unassembled WGS sequence"/>
</dbReference>